<evidence type="ECO:0000313" key="1">
    <source>
        <dbReference type="EMBL" id="ACG60348.1"/>
    </source>
</evidence>
<keyword evidence="2" id="KW-1185">Reference proteome</keyword>
<gene>
    <name evidence="1" type="ORF">phiPLPE_26</name>
</gene>
<protein>
    <submittedName>
        <fullName evidence="1">Uncharacterized protein</fullName>
    </submittedName>
</protein>
<reference evidence="2" key="1">
    <citation type="journal article" date="2009" name="Environ. Microbiol. Rep.">
        <title>Isolation and genomic characterization of the first phage infecting Iodobacteria: ?PLPE, a myovirus having a novel set of features.</title>
        <authorList>
            <person name="Leblanc C."/>
            <person name="Caumont-Sarcos A."/>
            <person name="Comeau A.M."/>
            <person name="Krisch H.M."/>
        </authorList>
    </citation>
    <scope>NUCLEOTIDE SEQUENCE [LARGE SCALE GENOMIC DNA]</scope>
</reference>
<dbReference type="GeneID" id="6779471"/>
<evidence type="ECO:0000313" key="2">
    <source>
        <dbReference type="Proteomes" id="UP000001862"/>
    </source>
</evidence>
<proteinExistence type="predicted"/>
<sequence>MMNREQALQWLVDNLESWPDVGQDLPYIKLDNWYWDCGKGVMNVASEYGYASIFEEDWISAKQPAQLTRDEALAWLVENVKVWPVYKQLEIPPAPNDYFWDSEDYGREINIELFDRKNSINGIGKLEWEKAKQAGSPASNDEGWIEHKGGECPVDDNVKVEIVLASGSKGSADAGHLGCGSYGSATIIKYRIISKKPASNKPSWDDAPEGANWLCQDASGDWWFSTSKINPYVFKGVSWKNPNEFCNEWCEKSYQDVPNPSWRDTLEYRPTTKELSMATESHTSLPKEWEKPNPSQEEMVNCIIDELGNNLNRIKEITMNHEVMRLLIECEEIELAELKKKVSKVLDYYKFNA</sequence>
<dbReference type="RefSeq" id="YP_002128460.1">
    <property type="nucleotide sequence ID" value="NC_011142.1"/>
</dbReference>
<organism evidence="1 2">
    <name type="scientific">Iodobacter phage PhiPLPE</name>
    <dbReference type="NCBI Taxonomy" id="551895"/>
    <lineage>
        <taxon>Viruses</taxon>
        <taxon>Duplodnaviria</taxon>
        <taxon>Heunggongvirae</taxon>
        <taxon>Uroviricota</taxon>
        <taxon>Caudoviricetes</taxon>
        <taxon>Iodovirus</taxon>
        <taxon>Iodovirus PLPE</taxon>
    </lineage>
</organism>
<dbReference type="Proteomes" id="UP000001862">
    <property type="component" value="Segment"/>
</dbReference>
<name>B5AX45_9CAUD</name>
<accession>B5AX45</accession>
<dbReference type="EMBL" id="EU876853">
    <property type="protein sequence ID" value="ACG60348.1"/>
    <property type="molecule type" value="Genomic_DNA"/>
</dbReference>
<dbReference type="OrthoDB" id="23976at10239"/>
<dbReference type="KEGG" id="vg:6779471"/>